<dbReference type="EMBL" id="LNIX01000007">
    <property type="protein sequence ID" value="OXA52378.1"/>
    <property type="molecule type" value="Genomic_DNA"/>
</dbReference>
<evidence type="ECO:0000256" key="2">
    <source>
        <dbReference type="ARBA" id="ARBA00022692"/>
    </source>
</evidence>
<evidence type="ECO:0000259" key="7">
    <source>
        <dbReference type="Pfam" id="PF03151"/>
    </source>
</evidence>
<reference evidence="8 9" key="1">
    <citation type="submission" date="2015-12" db="EMBL/GenBank/DDBJ databases">
        <title>The genome of Folsomia candida.</title>
        <authorList>
            <person name="Faddeeva A."/>
            <person name="Derks M.F."/>
            <person name="Anvar Y."/>
            <person name="Smit S."/>
            <person name="Van Straalen N."/>
            <person name="Roelofs D."/>
        </authorList>
    </citation>
    <scope>NUCLEOTIDE SEQUENCE [LARGE SCALE GENOMIC DNA]</scope>
    <source>
        <strain evidence="8 9">VU population</strain>
        <tissue evidence="8">Whole body</tissue>
    </source>
</reference>
<dbReference type="STRING" id="158441.A0A226E516"/>
<evidence type="ECO:0000313" key="9">
    <source>
        <dbReference type="Proteomes" id="UP000198287"/>
    </source>
</evidence>
<proteinExistence type="predicted"/>
<keyword evidence="9" id="KW-1185">Reference proteome</keyword>
<dbReference type="Pfam" id="PF03151">
    <property type="entry name" value="TPT"/>
    <property type="match status" value="1"/>
</dbReference>
<name>A0A226E516_FOLCA</name>
<accession>A0A226E516</accession>
<feature type="domain" description="Sugar phosphate transporter" evidence="7">
    <location>
        <begin position="95"/>
        <end position="390"/>
    </location>
</feature>
<dbReference type="OMA" id="AHLMGDQ"/>
<keyword evidence="8" id="KW-0813">Transport</keyword>
<feature type="transmembrane region" description="Helical" evidence="6">
    <location>
        <begin position="187"/>
        <end position="208"/>
    </location>
</feature>
<evidence type="ECO:0000256" key="6">
    <source>
        <dbReference type="SAM" id="Phobius"/>
    </source>
</evidence>
<feature type="transmembrane region" description="Helical" evidence="6">
    <location>
        <begin position="315"/>
        <end position="333"/>
    </location>
</feature>
<feature type="region of interest" description="Disordered" evidence="5">
    <location>
        <begin position="421"/>
        <end position="448"/>
    </location>
</feature>
<feature type="transmembrane region" description="Helical" evidence="6">
    <location>
        <begin position="240"/>
        <end position="264"/>
    </location>
</feature>
<organism evidence="8 9">
    <name type="scientific">Folsomia candida</name>
    <name type="common">Springtail</name>
    <dbReference type="NCBI Taxonomy" id="158441"/>
    <lineage>
        <taxon>Eukaryota</taxon>
        <taxon>Metazoa</taxon>
        <taxon>Ecdysozoa</taxon>
        <taxon>Arthropoda</taxon>
        <taxon>Hexapoda</taxon>
        <taxon>Collembola</taxon>
        <taxon>Entomobryomorpha</taxon>
        <taxon>Isotomoidea</taxon>
        <taxon>Isotomidae</taxon>
        <taxon>Proisotominae</taxon>
        <taxon>Folsomia</taxon>
    </lineage>
</organism>
<keyword evidence="4 6" id="KW-0472">Membrane</keyword>
<comment type="caution">
    <text evidence="8">The sequence shown here is derived from an EMBL/GenBank/DDBJ whole genome shotgun (WGS) entry which is preliminary data.</text>
</comment>
<dbReference type="OrthoDB" id="18894at2759"/>
<dbReference type="Proteomes" id="UP000198287">
    <property type="component" value="Unassembled WGS sequence"/>
</dbReference>
<feature type="transmembrane region" description="Helical" evidence="6">
    <location>
        <begin position="375"/>
        <end position="394"/>
    </location>
</feature>
<dbReference type="InterPro" id="IPR004853">
    <property type="entry name" value="Sugar_P_trans_dom"/>
</dbReference>
<dbReference type="AlphaFoldDB" id="A0A226E516"/>
<sequence>MQKKVQEFTILDDDDDIQHRDQDAFLLGRYDEEEDLFTQLQQKKKQRRHLFSPTPGRSPSGLIMLRLRWCAVMAAVFRAPTGPNRSLYYIIVRNILLILVYYVLSIGLTFYQNHLLKEIHFPLSVVLCHLVVKFFLSSVIRLCYELWTGKKRVVLDCDNWCKKLSLIGISGGLDIGFSNWGQEFITVSLYTMSKSTAIIFILGFALVLKLEEKHWSLIVIVSMISGGLLMFTYKSTQFDLLGFSLIMAASFLSGMRWTICQLIIQKSKLGLHNPIDMVYHVQPWMIAAVLPFALFFEGSLITSHSLPLQSHEDKAHFLTVVNAVLIGALMAFFMEIAEYLVVTFTSSLTLSVAGIFKEICTLCLAVIFNGDQLTFINFIGLLMCFTGIICHVTFKVMKSTNTGGGDSDVSTVVASSNNATSTALSSGSSSCRQGGPSSTFLTETSESTTPLLLGEEGCVTKEVDESEDEELWGK</sequence>
<dbReference type="InterPro" id="IPR050186">
    <property type="entry name" value="TPT_transporter"/>
</dbReference>
<feature type="transmembrane region" description="Helical" evidence="6">
    <location>
        <begin position="87"/>
        <end position="111"/>
    </location>
</feature>
<evidence type="ECO:0000256" key="1">
    <source>
        <dbReference type="ARBA" id="ARBA00004141"/>
    </source>
</evidence>
<dbReference type="PANTHER" id="PTHR11132">
    <property type="entry name" value="SOLUTE CARRIER FAMILY 35"/>
    <property type="match status" value="1"/>
</dbReference>
<evidence type="ECO:0000256" key="4">
    <source>
        <dbReference type="ARBA" id="ARBA00023136"/>
    </source>
</evidence>
<protein>
    <submittedName>
        <fullName evidence="8">Putative nucleotide-sugar transporter YMD8</fullName>
    </submittedName>
</protein>
<keyword evidence="2 6" id="KW-0812">Transmembrane</keyword>
<feature type="transmembrane region" description="Helical" evidence="6">
    <location>
        <begin position="284"/>
        <end position="303"/>
    </location>
</feature>
<keyword evidence="3 6" id="KW-1133">Transmembrane helix</keyword>
<feature type="transmembrane region" description="Helical" evidence="6">
    <location>
        <begin position="339"/>
        <end position="368"/>
    </location>
</feature>
<evidence type="ECO:0000256" key="3">
    <source>
        <dbReference type="ARBA" id="ARBA00022989"/>
    </source>
</evidence>
<dbReference type="GO" id="GO:0016020">
    <property type="term" value="C:membrane"/>
    <property type="evidence" value="ECO:0007669"/>
    <property type="project" value="UniProtKB-SubCell"/>
</dbReference>
<evidence type="ECO:0000256" key="5">
    <source>
        <dbReference type="SAM" id="MobiDB-lite"/>
    </source>
</evidence>
<evidence type="ECO:0000313" key="8">
    <source>
        <dbReference type="EMBL" id="OXA52378.1"/>
    </source>
</evidence>
<comment type="subcellular location">
    <subcellularLocation>
        <location evidence="1">Membrane</location>
        <topology evidence="1">Multi-pass membrane protein</topology>
    </subcellularLocation>
</comment>
<feature type="transmembrane region" description="Helical" evidence="6">
    <location>
        <begin position="214"/>
        <end position="233"/>
    </location>
</feature>
<keyword evidence="8" id="KW-0762">Sugar transport</keyword>
<gene>
    <name evidence="8" type="ORF">Fcan01_13271</name>
</gene>
<feature type="transmembrane region" description="Helical" evidence="6">
    <location>
        <begin position="123"/>
        <end position="144"/>
    </location>
</feature>